<comment type="subcellular location">
    <subcellularLocation>
        <location evidence="1">Cell membrane</location>
        <topology evidence="1">Multi-pass membrane protein</topology>
    </subcellularLocation>
</comment>
<feature type="compositionally biased region" description="Polar residues" evidence="13">
    <location>
        <begin position="690"/>
        <end position="710"/>
    </location>
</feature>
<organism evidence="17 18">
    <name type="scientific">Drosophila yakuba</name>
    <name type="common">Fruit fly</name>
    <dbReference type="NCBI Taxonomy" id="7245"/>
    <lineage>
        <taxon>Eukaryota</taxon>
        <taxon>Metazoa</taxon>
        <taxon>Ecdysozoa</taxon>
        <taxon>Arthropoda</taxon>
        <taxon>Hexapoda</taxon>
        <taxon>Insecta</taxon>
        <taxon>Pterygota</taxon>
        <taxon>Neoptera</taxon>
        <taxon>Endopterygota</taxon>
        <taxon>Diptera</taxon>
        <taxon>Brachycera</taxon>
        <taxon>Muscomorpha</taxon>
        <taxon>Ephydroidea</taxon>
        <taxon>Drosophilidae</taxon>
        <taxon>Drosophila</taxon>
        <taxon>Sophophora</taxon>
    </lineage>
</organism>
<evidence type="ECO:0000256" key="9">
    <source>
        <dbReference type="ARBA" id="ARBA00023157"/>
    </source>
</evidence>
<evidence type="ECO:0000256" key="1">
    <source>
        <dbReference type="ARBA" id="ARBA00004651"/>
    </source>
</evidence>
<evidence type="ECO:0000256" key="12">
    <source>
        <dbReference type="ARBA" id="ARBA00023224"/>
    </source>
</evidence>
<keyword evidence="7" id="KW-0297">G-protein coupled receptor</keyword>
<dbReference type="PROSITE" id="PS50261">
    <property type="entry name" value="G_PROTEIN_RECEP_F2_4"/>
    <property type="match status" value="1"/>
</dbReference>
<accession>A0A0R1DL55</accession>
<dbReference type="PANTHER" id="PTHR47154">
    <property type="entry name" value="G-PROTEIN COUPLED RECEPTOR MTH-RELATED"/>
    <property type="match status" value="1"/>
</dbReference>
<keyword evidence="9" id="KW-1015">Disulfide bond</keyword>
<dbReference type="AlphaFoldDB" id="A0A0R1DL55"/>
<feature type="signal peptide" evidence="15">
    <location>
        <begin position="1"/>
        <end position="20"/>
    </location>
</feature>
<feature type="domain" description="G-protein coupled receptors family 2 profile 2" evidence="16">
    <location>
        <begin position="381"/>
        <end position="653"/>
    </location>
</feature>
<dbReference type="Gene3D" id="1.20.1070.10">
    <property type="entry name" value="Rhodopsin 7-helix transmembrane proteins"/>
    <property type="match status" value="1"/>
</dbReference>
<dbReference type="InterPro" id="IPR023311">
    <property type="entry name" value="Methusela_ecto_dom_2"/>
</dbReference>
<keyword evidence="4 14" id="KW-0812">Transmembrane</keyword>
<keyword evidence="10" id="KW-0675">Receptor</keyword>
<dbReference type="OrthoDB" id="6134459at2759"/>
<evidence type="ECO:0000256" key="8">
    <source>
        <dbReference type="ARBA" id="ARBA00023136"/>
    </source>
</evidence>
<evidence type="ECO:0000256" key="7">
    <source>
        <dbReference type="ARBA" id="ARBA00023040"/>
    </source>
</evidence>
<feature type="transmembrane region" description="Helical" evidence="14">
    <location>
        <begin position="543"/>
        <end position="563"/>
    </location>
</feature>
<dbReference type="Pfam" id="PF06652">
    <property type="entry name" value="Methuselah_N"/>
    <property type="match status" value="1"/>
</dbReference>
<evidence type="ECO:0000259" key="16">
    <source>
        <dbReference type="PROSITE" id="PS50261"/>
    </source>
</evidence>
<keyword evidence="12" id="KW-0807">Transducer</keyword>
<gene>
    <name evidence="17" type="primary">Dyak\GE26296</name>
    <name evidence="17" type="synonym">dyak_GLEANR_985</name>
    <name evidence="17" type="synonym">GE26296</name>
    <name evidence="17" type="ORF">Dyak_GE26296</name>
</gene>
<evidence type="ECO:0000256" key="6">
    <source>
        <dbReference type="ARBA" id="ARBA00022989"/>
    </source>
</evidence>
<keyword evidence="3" id="KW-1003">Cell membrane</keyword>
<dbReference type="Gene3D" id="2.170.180.11">
    <property type="entry name" value="Methuselah ectodomain, domain 2"/>
    <property type="match status" value="1"/>
</dbReference>
<dbReference type="InterPro" id="IPR010596">
    <property type="entry name" value="Methuselah_N_dom"/>
</dbReference>
<dbReference type="SUPFAM" id="SSF63877">
    <property type="entry name" value="Methuselah ectodomain"/>
    <property type="match status" value="1"/>
</dbReference>
<dbReference type="EMBL" id="CM000157">
    <property type="protein sequence ID" value="KRJ98015.1"/>
    <property type="molecule type" value="Genomic_DNA"/>
</dbReference>
<feature type="transmembrane region" description="Helical" evidence="14">
    <location>
        <begin position="629"/>
        <end position="651"/>
    </location>
</feature>
<keyword evidence="11" id="KW-0325">Glycoprotein</keyword>
<comment type="similarity">
    <text evidence="2">Belongs to the G-protein coupled receptor 2 family. Mth subfamily.</text>
</comment>
<dbReference type="GO" id="GO:0007166">
    <property type="term" value="P:cell surface receptor signaling pathway"/>
    <property type="evidence" value="ECO:0007669"/>
    <property type="project" value="InterPro"/>
</dbReference>
<dbReference type="CDD" id="cd15039">
    <property type="entry name" value="7tmB3_Methuselah-like"/>
    <property type="match status" value="1"/>
</dbReference>
<reference evidence="17 18" key="2">
    <citation type="journal article" date="2007" name="PLoS Biol.">
        <title>Principles of genome evolution in the Drosophila melanogaster species group.</title>
        <authorList>
            <person name="Ranz J.M."/>
            <person name="Maurin D."/>
            <person name="Chan Y.S."/>
            <person name="von Grotthuss M."/>
            <person name="Hillier L.W."/>
            <person name="Roote J."/>
            <person name="Ashburner M."/>
            <person name="Bergman C.M."/>
        </authorList>
    </citation>
    <scope>NUCLEOTIDE SEQUENCE [LARGE SCALE GENOMIC DNA]</scope>
    <source>
        <strain evidence="18">Tai18E2 / Tucson 14021-0261.01</strain>
    </source>
</reference>
<protein>
    <submittedName>
        <fullName evidence="17">Uncharacterized protein, isoform C</fullName>
    </submittedName>
</protein>
<dbReference type="InterPro" id="IPR051384">
    <property type="entry name" value="Mth_GPCR"/>
</dbReference>
<keyword evidence="8 14" id="KW-0472">Membrane</keyword>
<feature type="chain" id="PRO_5006402654" evidence="15">
    <location>
        <begin position="21"/>
        <end position="726"/>
    </location>
</feature>
<dbReference type="PANTHER" id="PTHR47154:SF2">
    <property type="entry name" value="G-PROTEIN COUPLED RECEPTOR MTH-RELATED"/>
    <property type="match status" value="1"/>
</dbReference>
<dbReference type="Pfam" id="PF00002">
    <property type="entry name" value="7tm_2"/>
    <property type="match status" value="1"/>
</dbReference>
<dbReference type="KEGG" id="dya:Dyak_GE26296"/>
<feature type="transmembrane region" description="Helical" evidence="14">
    <location>
        <begin position="491"/>
        <end position="512"/>
    </location>
</feature>
<name>A0A0R1DL55_DROYA</name>
<evidence type="ECO:0000256" key="10">
    <source>
        <dbReference type="ARBA" id="ARBA00023170"/>
    </source>
</evidence>
<dbReference type="eggNOG" id="ENOG502RYAQ">
    <property type="taxonomic scope" value="Eukaryota"/>
</dbReference>
<dbReference type="InterPro" id="IPR000832">
    <property type="entry name" value="GPCR_2_secretin-like"/>
</dbReference>
<proteinExistence type="inferred from homology"/>
<evidence type="ECO:0000313" key="18">
    <source>
        <dbReference type="Proteomes" id="UP000002282"/>
    </source>
</evidence>
<dbReference type="Proteomes" id="UP000002282">
    <property type="component" value="Chromosome 2L"/>
</dbReference>
<evidence type="ECO:0000256" key="3">
    <source>
        <dbReference type="ARBA" id="ARBA00022475"/>
    </source>
</evidence>
<keyword evidence="18" id="KW-1185">Reference proteome</keyword>
<dbReference type="GO" id="GO:0008528">
    <property type="term" value="F:G protein-coupled peptide receptor activity"/>
    <property type="evidence" value="ECO:0007669"/>
    <property type="project" value="TreeGrafter"/>
</dbReference>
<evidence type="ECO:0000313" key="17">
    <source>
        <dbReference type="EMBL" id="KRJ98015.1"/>
    </source>
</evidence>
<keyword evidence="5 15" id="KW-0732">Signal</keyword>
<feature type="transmembrane region" description="Helical" evidence="14">
    <location>
        <begin position="446"/>
        <end position="471"/>
    </location>
</feature>
<evidence type="ECO:0000256" key="2">
    <source>
        <dbReference type="ARBA" id="ARBA00008979"/>
    </source>
</evidence>
<evidence type="ECO:0000256" key="11">
    <source>
        <dbReference type="ARBA" id="ARBA00023180"/>
    </source>
</evidence>
<dbReference type="FunFam" id="1.20.1070.10:FF:000494">
    <property type="entry name" value="Methuselah-like 15, isoform C"/>
    <property type="match status" value="1"/>
</dbReference>
<dbReference type="InterPro" id="IPR017981">
    <property type="entry name" value="GPCR_2-like_7TM"/>
</dbReference>
<feature type="transmembrane region" description="Helical" evidence="14">
    <location>
        <begin position="599"/>
        <end position="623"/>
    </location>
</feature>
<feature type="region of interest" description="Disordered" evidence="13">
    <location>
        <begin position="690"/>
        <end position="726"/>
    </location>
</feature>
<evidence type="ECO:0000256" key="4">
    <source>
        <dbReference type="ARBA" id="ARBA00022692"/>
    </source>
</evidence>
<sequence length="726" mass="82005">MIIGLSLVCLILSGISKVFAVQLCCAANSLLFKYRTSDNAEIFQCASADSNLSEFPNLSQVIGQLIDPKGLGLEKATNDSGHQFPSLSRCQNFTSLSISDLGEGTLNLRNNSCIGLLNRSLIVLSCEFEKNVPSQSVGFVNKCCPQGFIYVSENNTCKPGESDLFVYASIISSPIIFFDNTLNCSDNKALVEYTVSSGKVQFHNNSLIWRDGSQSLPSSKFCIEAIYDFDDADLDRRRVPEQKYLVRACQETKICQKIPCIRRCCAEGEMYAKGNFSTYCKNDGSDLKFEGFQNLNINANFSKPTDFGIVHGLQCPKFRLDPDNFPDDSHTINPSNGSLIIHNTFKTYTNTQYCLERVRPNQKLYTFLCFDNKVVTGDRIRFKMYPIGLLISCCFYALTLIVYISIAKLRNLPGKILICLVSSLFAAYLGIALGQLRPTSNDDICFLSGFFVYFCLMAAFSWMNITSFDIWKTFGSTKIKSCEKSDLRRQFIWYSCYGWGLPTLLTGITIAFTKSDILPDVVRPNFGHGRCWFTYDSFGSASLLFFSGPVGILFIINLVLFVLTMKYCNKVKNEIYKMQSLNSDKPVLKRRFFQDKTRFVMNTKLCFVMGITWLLEIVSILFYDHKKTFFWTISDSFNVLLGIFVFIIFVFKRRIYNEIMIKFGLQSSPSTASTRTRAGLTKSYAPTSTAMTTLRSSPGSCELSRQPSTKPENESLMKLVPQFNRK</sequence>
<reference evidence="17 18" key="1">
    <citation type="journal article" date="2007" name="Nature">
        <title>Evolution of genes and genomes on the Drosophila phylogeny.</title>
        <authorList>
            <consortium name="Drosophila 12 Genomes Consortium"/>
            <person name="Clark A.G."/>
            <person name="Eisen M.B."/>
            <person name="Smith D.R."/>
            <person name="Bergman C.M."/>
            <person name="Oliver B."/>
            <person name="Markow T.A."/>
            <person name="Kaufman T.C."/>
            <person name="Kellis M."/>
            <person name="Gelbart W."/>
            <person name="Iyer V.N."/>
            <person name="Pollard D.A."/>
            <person name="Sackton T.B."/>
            <person name="Larracuente A.M."/>
            <person name="Singh N.D."/>
            <person name="Abad J.P."/>
            <person name="Abt D.N."/>
            <person name="Adryan B."/>
            <person name="Aguade M."/>
            <person name="Akashi H."/>
            <person name="Anderson W.W."/>
            <person name="Aquadro C.F."/>
            <person name="Ardell D.H."/>
            <person name="Arguello R."/>
            <person name="Artieri C.G."/>
            <person name="Barbash D.A."/>
            <person name="Barker D."/>
            <person name="Barsanti P."/>
            <person name="Batterham P."/>
            <person name="Batzoglou S."/>
            <person name="Begun D."/>
            <person name="Bhutkar A."/>
            <person name="Blanco E."/>
            <person name="Bosak S.A."/>
            <person name="Bradley R.K."/>
            <person name="Brand A.D."/>
            <person name="Brent M.R."/>
            <person name="Brooks A.N."/>
            <person name="Brown R.H."/>
            <person name="Butlin R.K."/>
            <person name="Caggese C."/>
            <person name="Calvi B.R."/>
            <person name="Bernardo de Carvalho A."/>
            <person name="Caspi A."/>
            <person name="Castrezana S."/>
            <person name="Celniker S.E."/>
            <person name="Chang J.L."/>
            <person name="Chapple C."/>
            <person name="Chatterji S."/>
            <person name="Chinwalla A."/>
            <person name="Civetta A."/>
            <person name="Clifton S.W."/>
            <person name="Comeron J.M."/>
            <person name="Costello J.C."/>
            <person name="Coyne J.A."/>
            <person name="Daub J."/>
            <person name="David R.G."/>
            <person name="Delcher A.L."/>
            <person name="Delehaunty K."/>
            <person name="Do C.B."/>
            <person name="Ebling H."/>
            <person name="Edwards K."/>
            <person name="Eickbush T."/>
            <person name="Evans J.D."/>
            <person name="Filipski A."/>
            <person name="Findeiss S."/>
            <person name="Freyhult E."/>
            <person name="Fulton L."/>
            <person name="Fulton R."/>
            <person name="Garcia A.C."/>
            <person name="Gardiner A."/>
            <person name="Garfield D.A."/>
            <person name="Garvin B.E."/>
            <person name="Gibson G."/>
            <person name="Gilbert D."/>
            <person name="Gnerre S."/>
            <person name="Godfrey J."/>
            <person name="Good R."/>
            <person name="Gotea V."/>
            <person name="Gravely B."/>
            <person name="Greenberg A.J."/>
            <person name="Griffiths-Jones S."/>
            <person name="Gross S."/>
            <person name="Guigo R."/>
            <person name="Gustafson E.A."/>
            <person name="Haerty W."/>
            <person name="Hahn M.W."/>
            <person name="Halligan D.L."/>
            <person name="Halpern A.L."/>
            <person name="Halter G.M."/>
            <person name="Han M.V."/>
            <person name="Heger A."/>
            <person name="Hillier L."/>
            <person name="Hinrichs A.S."/>
            <person name="Holmes I."/>
            <person name="Hoskins R.A."/>
            <person name="Hubisz M.J."/>
            <person name="Hultmark D."/>
            <person name="Huntley M.A."/>
            <person name="Jaffe D.B."/>
            <person name="Jagadeeshan S."/>
            <person name="Jeck W.R."/>
            <person name="Johnson J."/>
            <person name="Jones C.D."/>
            <person name="Jordan W.C."/>
            <person name="Karpen G.H."/>
            <person name="Kataoka E."/>
            <person name="Keightley P.D."/>
            <person name="Kheradpour P."/>
            <person name="Kirkness E.F."/>
            <person name="Koerich L.B."/>
            <person name="Kristiansen K."/>
            <person name="Kudrna D."/>
            <person name="Kulathinal R.J."/>
            <person name="Kumar S."/>
            <person name="Kwok R."/>
            <person name="Lander E."/>
            <person name="Langley C.H."/>
            <person name="Lapoint R."/>
            <person name="Lazzaro B.P."/>
            <person name="Lee S.J."/>
            <person name="Levesque L."/>
            <person name="Li R."/>
            <person name="Lin C.F."/>
            <person name="Lin M.F."/>
            <person name="Lindblad-Toh K."/>
            <person name="Llopart A."/>
            <person name="Long M."/>
            <person name="Low L."/>
            <person name="Lozovsky E."/>
            <person name="Lu J."/>
            <person name="Luo M."/>
            <person name="Machado C.A."/>
            <person name="Makalowski W."/>
            <person name="Marzo M."/>
            <person name="Matsuda M."/>
            <person name="Matzkin L."/>
            <person name="McAllister B."/>
            <person name="McBride C.S."/>
            <person name="McKernan B."/>
            <person name="McKernan K."/>
            <person name="Mendez-Lago M."/>
            <person name="Minx P."/>
            <person name="Mollenhauer M.U."/>
            <person name="Montooth K."/>
            <person name="Mount S.M."/>
            <person name="Mu X."/>
            <person name="Myers E."/>
            <person name="Negre B."/>
            <person name="Newfeld S."/>
            <person name="Nielsen R."/>
            <person name="Noor M.A."/>
            <person name="O'Grady P."/>
            <person name="Pachter L."/>
            <person name="Papaceit M."/>
            <person name="Parisi M.J."/>
            <person name="Parisi M."/>
            <person name="Parts L."/>
            <person name="Pedersen J.S."/>
            <person name="Pesole G."/>
            <person name="Phillippy A.M."/>
            <person name="Ponting C.P."/>
            <person name="Pop M."/>
            <person name="Porcelli D."/>
            <person name="Powell J.R."/>
            <person name="Prohaska S."/>
            <person name="Pruitt K."/>
            <person name="Puig M."/>
            <person name="Quesneville H."/>
            <person name="Ram K.R."/>
            <person name="Rand D."/>
            <person name="Rasmussen M.D."/>
            <person name="Reed L.K."/>
            <person name="Reenan R."/>
            <person name="Reily A."/>
            <person name="Remington K.A."/>
            <person name="Rieger T.T."/>
            <person name="Ritchie M.G."/>
            <person name="Robin C."/>
            <person name="Rogers Y.H."/>
            <person name="Rohde C."/>
            <person name="Rozas J."/>
            <person name="Rubenfield M.J."/>
            <person name="Ruiz A."/>
            <person name="Russo S."/>
            <person name="Salzberg S.L."/>
            <person name="Sanchez-Gracia A."/>
            <person name="Saranga D.J."/>
            <person name="Sato H."/>
            <person name="Schaeffer S.W."/>
            <person name="Schatz M.C."/>
            <person name="Schlenke T."/>
            <person name="Schwartz R."/>
            <person name="Segarra C."/>
            <person name="Singh R.S."/>
            <person name="Sirot L."/>
            <person name="Sirota M."/>
            <person name="Sisneros N.B."/>
            <person name="Smith C.D."/>
            <person name="Smith T.F."/>
            <person name="Spieth J."/>
            <person name="Stage D.E."/>
            <person name="Stark A."/>
            <person name="Stephan W."/>
            <person name="Strausberg R.L."/>
            <person name="Strempel S."/>
            <person name="Sturgill D."/>
            <person name="Sutton G."/>
            <person name="Sutton G.G."/>
            <person name="Tao W."/>
            <person name="Teichmann S."/>
            <person name="Tobari Y.N."/>
            <person name="Tomimura Y."/>
            <person name="Tsolas J.M."/>
            <person name="Valente V.L."/>
            <person name="Venter E."/>
            <person name="Venter J.C."/>
            <person name="Vicario S."/>
            <person name="Vieira F.G."/>
            <person name="Vilella A.J."/>
            <person name="Villasante A."/>
            <person name="Walenz B."/>
            <person name="Wang J."/>
            <person name="Wasserman M."/>
            <person name="Watts T."/>
            <person name="Wilson D."/>
            <person name="Wilson R.K."/>
            <person name="Wing R.A."/>
            <person name="Wolfner M.F."/>
            <person name="Wong A."/>
            <person name="Wong G.K."/>
            <person name="Wu C.I."/>
            <person name="Wu G."/>
            <person name="Yamamoto D."/>
            <person name="Yang H.P."/>
            <person name="Yang S.P."/>
            <person name="Yorke J.A."/>
            <person name="Yoshida K."/>
            <person name="Zdobnov E."/>
            <person name="Zhang P."/>
            <person name="Zhang Y."/>
            <person name="Zimin A.V."/>
            <person name="Baldwin J."/>
            <person name="Abdouelleil A."/>
            <person name="Abdulkadir J."/>
            <person name="Abebe A."/>
            <person name="Abera B."/>
            <person name="Abreu J."/>
            <person name="Acer S.C."/>
            <person name="Aftuck L."/>
            <person name="Alexander A."/>
            <person name="An P."/>
            <person name="Anderson E."/>
            <person name="Anderson S."/>
            <person name="Arachi H."/>
            <person name="Azer M."/>
            <person name="Bachantsang P."/>
            <person name="Barry A."/>
            <person name="Bayul T."/>
            <person name="Berlin A."/>
            <person name="Bessette D."/>
            <person name="Bloom T."/>
            <person name="Blye J."/>
            <person name="Boguslavskiy L."/>
            <person name="Bonnet C."/>
            <person name="Boukhgalter B."/>
            <person name="Bourzgui I."/>
            <person name="Brown A."/>
            <person name="Cahill P."/>
            <person name="Channer S."/>
            <person name="Cheshatsang Y."/>
            <person name="Chuda L."/>
            <person name="Citroen M."/>
            <person name="Collymore A."/>
            <person name="Cooke P."/>
            <person name="Costello M."/>
            <person name="D'Aco K."/>
            <person name="Daza R."/>
            <person name="De Haan G."/>
            <person name="DeGray S."/>
            <person name="DeMaso C."/>
            <person name="Dhargay N."/>
            <person name="Dooley K."/>
            <person name="Dooley E."/>
            <person name="Doricent M."/>
            <person name="Dorje P."/>
            <person name="Dorjee K."/>
            <person name="Dupes A."/>
            <person name="Elong R."/>
            <person name="Falk J."/>
            <person name="Farina A."/>
            <person name="Faro S."/>
            <person name="Ferguson D."/>
            <person name="Fisher S."/>
            <person name="Foley C.D."/>
            <person name="Franke A."/>
            <person name="Friedrich D."/>
            <person name="Gadbois L."/>
            <person name="Gearin G."/>
            <person name="Gearin C.R."/>
            <person name="Giannoukos G."/>
            <person name="Goode T."/>
            <person name="Graham J."/>
            <person name="Grandbois E."/>
            <person name="Grewal S."/>
            <person name="Gyaltsen K."/>
            <person name="Hafez N."/>
            <person name="Hagos B."/>
            <person name="Hall J."/>
            <person name="Henson C."/>
            <person name="Hollinger A."/>
            <person name="Honan T."/>
            <person name="Huard M.D."/>
            <person name="Hughes L."/>
            <person name="Hurhula B."/>
            <person name="Husby M.E."/>
            <person name="Kamat A."/>
            <person name="Kanga B."/>
            <person name="Kashin S."/>
            <person name="Khazanovich D."/>
            <person name="Kisner P."/>
            <person name="Lance K."/>
            <person name="Lara M."/>
            <person name="Lee W."/>
            <person name="Lennon N."/>
            <person name="Letendre F."/>
            <person name="LeVine R."/>
            <person name="Lipovsky A."/>
            <person name="Liu X."/>
            <person name="Liu J."/>
            <person name="Liu S."/>
            <person name="Lokyitsang T."/>
            <person name="Lokyitsang Y."/>
            <person name="Lubonja R."/>
            <person name="Lui A."/>
            <person name="MacDonald P."/>
            <person name="Magnisalis V."/>
            <person name="Maru K."/>
            <person name="Matthews C."/>
            <person name="McCusker W."/>
            <person name="McDonough S."/>
            <person name="Mehta T."/>
            <person name="Meldrim J."/>
            <person name="Meneus L."/>
            <person name="Mihai O."/>
            <person name="Mihalev A."/>
            <person name="Mihova T."/>
            <person name="Mittelman R."/>
            <person name="Mlenga V."/>
            <person name="Montmayeur A."/>
            <person name="Mulrain L."/>
            <person name="Navidi A."/>
            <person name="Naylor J."/>
            <person name="Negash T."/>
            <person name="Nguyen T."/>
            <person name="Nguyen N."/>
            <person name="Nicol R."/>
            <person name="Norbu C."/>
            <person name="Norbu N."/>
            <person name="Novod N."/>
            <person name="O'Neill B."/>
            <person name="Osman S."/>
            <person name="Markiewicz E."/>
            <person name="Oyono O.L."/>
            <person name="Patti C."/>
            <person name="Phunkhang P."/>
            <person name="Pierre F."/>
            <person name="Priest M."/>
            <person name="Raghuraman S."/>
            <person name="Rege F."/>
            <person name="Reyes R."/>
            <person name="Rise C."/>
            <person name="Rogov P."/>
            <person name="Ross K."/>
            <person name="Ryan E."/>
            <person name="Settipalli S."/>
            <person name="Shea T."/>
            <person name="Sherpa N."/>
            <person name="Shi L."/>
            <person name="Shih D."/>
            <person name="Sparrow T."/>
            <person name="Spaulding J."/>
            <person name="Stalker J."/>
            <person name="Stange-Thomann N."/>
            <person name="Stavropoulos S."/>
            <person name="Stone C."/>
            <person name="Strader C."/>
            <person name="Tesfaye S."/>
            <person name="Thomson T."/>
            <person name="Thoulutsang Y."/>
            <person name="Thoulutsang D."/>
            <person name="Topham K."/>
            <person name="Topping I."/>
            <person name="Tsamla T."/>
            <person name="Vassiliev H."/>
            <person name="Vo A."/>
            <person name="Wangchuk T."/>
            <person name="Wangdi T."/>
            <person name="Weiand M."/>
            <person name="Wilkinson J."/>
            <person name="Wilson A."/>
            <person name="Yadav S."/>
            <person name="Young G."/>
            <person name="Yu Q."/>
            <person name="Zembek L."/>
            <person name="Zhong D."/>
            <person name="Zimmer A."/>
            <person name="Zwirko Z."/>
            <person name="Jaffe D.B."/>
            <person name="Alvarez P."/>
            <person name="Brockman W."/>
            <person name="Butler J."/>
            <person name="Chin C."/>
            <person name="Gnerre S."/>
            <person name="Grabherr M."/>
            <person name="Kleber M."/>
            <person name="Mauceli E."/>
            <person name="MacCallum I."/>
        </authorList>
    </citation>
    <scope>NUCLEOTIDE SEQUENCE [LARGE SCALE GENOMIC DNA]</scope>
    <source>
        <strain evidence="18">Tai18E2 / Tucson 14021-0261.01</strain>
    </source>
</reference>
<feature type="transmembrane region" description="Helical" evidence="14">
    <location>
        <begin position="416"/>
        <end position="434"/>
    </location>
</feature>
<evidence type="ECO:0000256" key="5">
    <source>
        <dbReference type="ARBA" id="ARBA00022729"/>
    </source>
</evidence>
<dbReference type="FunFam" id="2.170.180.11:FF:000002">
    <property type="entry name" value="Methuselah-like 15, isoform C"/>
    <property type="match status" value="1"/>
</dbReference>
<dbReference type="GO" id="GO:0005886">
    <property type="term" value="C:plasma membrane"/>
    <property type="evidence" value="ECO:0007669"/>
    <property type="project" value="UniProtKB-SubCell"/>
</dbReference>
<evidence type="ECO:0000256" key="14">
    <source>
        <dbReference type="SAM" id="Phobius"/>
    </source>
</evidence>
<feature type="transmembrane region" description="Helical" evidence="14">
    <location>
        <begin position="384"/>
        <end position="404"/>
    </location>
</feature>
<evidence type="ECO:0000256" key="13">
    <source>
        <dbReference type="SAM" id="MobiDB-lite"/>
    </source>
</evidence>
<keyword evidence="6 14" id="KW-1133">Transmembrane helix</keyword>
<dbReference type="InterPro" id="IPR036272">
    <property type="entry name" value="Methuselah_N_sf"/>
</dbReference>
<evidence type="ECO:0000256" key="15">
    <source>
        <dbReference type="SAM" id="SignalP"/>
    </source>
</evidence>